<dbReference type="AlphaFoldDB" id="A0AAC8ZVU5"/>
<reference evidence="3" key="1">
    <citation type="submission" date="2015-08" db="EMBL/GenBank/DDBJ databases">
        <title>Complete Genome Sequence of Azospirillum thiophilum BV-S.</title>
        <authorList>
            <person name="Fomenkov A."/>
            <person name="Vincze T."/>
            <person name="Grabovich M."/>
            <person name="Dubinina G."/>
            <person name="Orlova M."/>
            <person name="Belousova E."/>
            <person name="Roberts R.J."/>
        </authorList>
    </citation>
    <scope>NUCLEOTIDE SEQUENCE [LARGE SCALE GENOMIC DNA]</scope>
    <source>
        <strain evidence="3">BV-S</strain>
    </source>
</reference>
<protein>
    <recommendedName>
        <fullName evidence="4">Pilus assembly protein CpaD</fullName>
    </recommendedName>
</protein>
<feature type="signal peptide" evidence="1">
    <location>
        <begin position="1"/>
        <end position="28"/>
    </location>
</feature>
<dbReference type="Proteomes" id="UP000069935">
    <property type="component" value="Chromosome 5"/>
</dbReference>
<evidence type="ECO:0000256" key="1">
    <source>
        <dbReference type="SAM" id="SignalP"/>
    </source>
</evidence>
<dbReference type="InterPro" id="IPR019027">
    <property type="entry name" value="Pilus_biogenesis_CpaD-related"/>
</dbReference>
<gene>
    <name evidence="2" type="ORF">AL072_26255</name>
</gene>
<name>A0AAC8ZVU5_9PROT</name>
<proteinExistence type="predicted"/>
<dbReference type="EMBL" id="CP012405">
    <property type="protein sequence ID" value="ALG74528.1"/>
    <property type="molecule type" value="Genomic_DNA"/>
</dbReference>
<sequence length="229" mass="23591">MPQRRPLPPWLRALTLAIGLATPSAGLGGCTTPPPSTVAERHPTRIDVAAATLPLAVNPASGAITPAERERTARAVAARAGDTALHASVAGQPLSSPARAAVTALLGEAGVDADNVVFSPDDTPGTTLLLTRYVALAPDCGKWGDIEKGWFENTPTGILGCSTQRNLSLMLADPRDLLEGRETRPADGARMAGAVQRYRTDRVKKLPSDNAATSVLLAPGLAASAPATP</sequence>
<dbReference type="Pfam" id="PF09476">
    <property type="entry name" value="Pilus_CpaD"/>
    <property type="match status" value="1"/>
</dbReference>
<dbReference type="RefSeq" id="WP_045585756.1">
    <property type="nucleotide sequence ID" value="NZ_CP012405.1"/>
</dbReference>
<keyword evidence="1" id="KW-0732">Signal</keyword>
<reference evidence="2 3" key="2">
    <citation type="journal article" date="2016" name="Genome Announc.">
        <title>Complete Genome Sequence of a Strain of Azospirillum thiophilum Isolated from a Sulfide Spring.</title>
        <authorList>
            <person name="Fomenkov A."/>
            <person name="Vincze T."/>
            <person name="Grabovich M."/>
            <person name="Anton B.P."/>
            <person name="Dubinina G."/>
            <person name="Orlova M."/>
            <person name="Belousova E."/>
            <person name="Roberts R.J."/>
        </authorList>
    </citation>
    <scope>NUCLEOTIDE SEQUENCE [LARGE SCALE GENOMIC DNA]</scope>
    <source>
        <strain evidence="2 3">BV-S</strain>
    </source>
</reference>
<dbReference type="PROSITE" id="PS51257">
    <property type="entry name" value="PROKAR_LIPOPROTEIN"/>
    <property type="match status" value="1"/>
</dbReference>
<evidence type="ECO:0008006" key="4">
    <source>
        <dbReference type="Google" id="ProtNLM"/>
    </source>
</evidence>
<evidence type="ECO:0000313" key="3">
    <source>
        <dbReference type="Proteomes" id="UP000069935"/>
    </source>
</evidence>
<accession>A0AAC8ZVU5</accession>
<feature type="chain" id="PRO_5042151927" description="Pilus assembly protein CpaD" evidence="1">
    <location>
        <begin position="29"/>
        <end position="229"/>
    </location>
</feature>
<keyword evidence="3" id="KW-1185">Reference proteome</keyword>
<evidence type="ECO:0000313" key="2">
    <source>
        <dbReference type="EMBL" id="ALG74528.1"/>
    </source>
</evidence>
<dbReference type="KEGG" id="ati:AL072_26255"/>
<organism evidence="2 3">
    <name type="scientific">Azospirillum thiophilum</name>
    <dbReference type="NCBI Taxonomy" id="528244"/>
    <lineage>
        <taxon>Bacteria</taxon>
        <taxon>Pseudomonadati</taxon>
        <taxon>Pseudomonadota</taxon>
        <taxon>Alphaproteobacteria</taxon>
        <taxon>Rhodospirillales</taxon>
        <taxon>Azospirillaceae</taxon>
        <taxon>Azospirillum</taxon>
    </lineage>
</organism>